<gene>
    <name evidence="2" type="ORF">KFQ06_15040</name>
</gene>
<dbReference type="PANTHER" id="PTHR33420:SF12">
    <property type="entry name" value="FIMBRIN-LIKE PROTEIN FIMI-RELATED"/>
    <property type="match status" value="1"/>
</dbReference>
<keyword evidence="3" id="KW-1185">Reference proteome</keyword>
<dbReference type="Proteomes" id="UP001056873">
    <property type="component" value="Chromosome"/>
</dbReference>
<evidence type="ECO:0000313" key="3">
    <source>
        <dbReference type="Proteomes" id="UP001056873"/>
    </source>
</evidence>
<evidence type="ECO:0000256" key="1">
    <source>
        <dbReference type="SAM" id="SignalP"/>
    </source>
</evidence>
<reference evidence="2" key="1">
    <citation type="journal article" date="2022" name="BMC Genomics">
        <title>Genome sequence of the entomopathogenic Serratia entomophila isolate 626 and characterisation of the species specific itaconate degradation pathway.</title>
        <authorList>
            <person name="Vaughan A.L."/>
            <person name="Altermann E."/>
            <person name="Glare T.R."/>
            <person name="Hurst M.R.H."/>
        </authorList>
    </citation>
    <scope>NUCLEOTIDE SEQUENCE</scope>
    <source>
        <strain evidence="2">626</strain>
    </source>
</reference>
<accession>A0ABY5D158</accession>
<feature type="chain" id="PRO_5045150118" evidence="1">
    <location>
        <begin position="26"/>
        <end position="180"/>
    </location>
</feature>
<protein>
    <submittedName>
        <fullName evidence="2">Type 1 fimbrial protein</fullName>
    </submittedName>
</protein>
<keyword evidence="1" id="KW-0732">Signal</keyword>
<dbReference type="SUPFAM" id="SSF49401">
    <property type="entry name" value="Bacterial adhesins"/>
    <property type="match status" value="1"/>
</dbReference>
<dbReference type="InterPro" id="IPR050263">
    <property type="entry name" value="Bact_Fimbrial_Adh_Pro"/>
</dbReference>
<dbReference type="InterPro" id="IPR036937">
    <property type="entry name" value="Adhesion_dom_fimbrial_sf"/>
</dbReference>
<evidence type="ECO:0000313" key="2">
    <source>
        <dbReference type="EMBL" id="USV03293.1"/>
    </source>
</evidence>
<dbReference type="PANTHER" id="PTHR33420">
    <property type="entry name" value="FIMBRIAL SUBUNIT ELFA-RELATED"/>
    <property type="match status" value="1"/>
</dbReference>
<feature type="signal peptide" evidence="1">
    <location>
        <begin position="1"/>
        <end position="25"/>
    </location>
</feature>
<dbReference type="EMBL" id="CP074347">
    <property type="protein sequence ID" value="USV03293.1"/>
    <property type="molecule type" value="Genomic_DNA"/>
</dbReference>
<dbReference type="InterPro" id="IPR008966">
    <property type="entry name" value="Adhesion_dom_sf"/>
</dbReference>
<dbReference type="Gene3D" id="2.60.40.1090">
    <property type="entry name" value="Fimbrial-type adhesion domain"/>
    <property type="match status" value="1"/>
</dbReference>
<organism evidence="2 3">
    <name type="scientific">Serratia entomophila</name>
    <dbReference type="NCBI Taxonomy" id="42906"/>
    <lineage>
        <taxon>Bacteria</taxon>
        <taxon>Pseudomonadati</taxon>
        <taxon>Pseudomonadota</taxon>
        <taxon>Gammaproteobacteria</taxon>
        <taxon>Enterobacterales</taxon>
        <taxon>Yersiniaceae</taxon>
        <taxon>Serratia</taxon>
    </lineage>
</organism>
<sequence length="180" mass="19362">MNRLIHCLISPCILTLLFTAPLTQAAKSQGWGRVNMQGAIIDAACAIDAGSRDQTIDMDVLPVGNIARDGQGNTRAFTIELVNCTLEHPKPDVTDWKQFQVAFDGDADGELFGVRGEAKGIALQITDSLGNIAAPGEPLPLRTISPGSMSLNYSIKLVANNQPLHAGGYFSAVRFKLDYY</sequence>
<name>A0ABY5D158_9GAMM</name>
<proteinExistence type="predicted"/>
<dbReference type="RefSeq" id="WP_252961966.1">
    <property type="nucleotide sequence ID" value="NZ_CAMIPH010000001.1"/>
</dbReference>